<feature type="compositionally biased region" description="Basic and acidic residues" evidence="1">
    <location>
        <begin position="35"/>
        <end position="50"/>
    </location>
</feature>
<keyword evidence="3" id="KW-1185">Reference proteome</keyword>
<gene>
    <name evidence="2" type="ORF">EV192_1018</name>
</gene>
<feature type="compositionally biased region" description="Basic residues" evidence="1">
    <location>
        <begin position="163"/>
        <end position="173"/>
    </location>
</feature>
<accession>A0A4R2JWP1</accession>
<comment type="caution">
    <text evidence="2">The sequence shown here is derived from an EMBL/GenBank/DDBJ whole genome shotgun (WGS) entry which is preliminary data.</text>
</comment>
<reference evidence="2 3" key="1">
    <citation type="submission" date="2019-03" db="EMBL/GenBank/DDBJ databases">
        <title>Genomic Encyclopedia of Type Strains, Phase IV (KMG-IV): sequencing the most valuable type-strain genomes for metagenomic binning, comparative biology and taxonomic classification.</title>
        <authorList>
            <person name="Goeker M."/>
        </authorList>
    </citation>
    <scope>NUCLEOTIDE SEQUENCE [LARGE SCALE GENOMIC DNA]</scope>
    <source>
        <strain evidence="2 3">DSM 45934</strain>
    </source>
</reference>
<protein>
    <submittedName>
        <fullName evidence="2">Uncharacterized protein</fullName>
    </submittedName>
</protein>
<evidence type="ECO:0000313" key="3">
    <source>
        <dbReference type="Proteomes" id="UP000295680"/>
    </source>
</evidence>
<feature type="region of interest" description="Disordered" evidence="1">
    <location>
        <begin position="1"/>
        <end position="50"/>
    </location>
</feature>
<feature type="region of interest" description="Disordered" evidence="1">
    <location>
        <begin position="194"/>
        <end position="254"/>
    </location>
</feature>
<dbReference type="Proteomes" id="UP000295680">
    <property type="component" value="Unassembled WGS sequence"/>
</dbReference>
<feature type="region of interest" description="Disordered" evidence="1">
    <location>
        <begin position="138"/>
        <end position="178"/>
    </location>
</feature>
<feature type="compositionally biased region" description="Polar residues" evidence="1">
    <location>
        <begin position="242"/>
        <end position="254"/>
    </location>
</feature>
<organism evidence="2 3">
    <name type="scientific">Actinocrispum wychmicini</name>
    <dbReference type="NCBI Taxonomy" id="1213861"/>
    <lineage>
        <taxon>Bacteria</taxon>
        <taxon>Bacillati</taxon>
        <taxon>Actinomycetota</taxon>
        <taxon>Actinomycetes</taxon>
        <taxon>Pseudonocardiales</taxon>
        <taxon>Pseudonocardiaceae</taxon>
        <taxon>Actinocrispum</taxon>
    </lineage>
</organism>
<dbReference type="AlphaFoldDB" id="A0A4R2JWP1"/>
<evidence type="ECO:0000313" key="2">
    <source>
        <dbReference type="EMBL" id="TCO64244.1"/>
    </source>
</evidence>
<evidence type="ECO:0000256" key="1">
    <source>
        <dbReference type="SAM" id="MobiDB-lite"/>
    </source>
</evidence>
<name>A0A4R2JWP1_9PSEU</name>
<dbReference type="EMBL" id="SLWS01000001">
    <property type="protein sequence ID" value="TCO64244.1"/>
    <property type="molecule type" value="Genomic_DNA"/>
</dbReference>
<feature type="compositionally biased region" description="Low complexity" evidence="1">
    <location>
        <begin position="209"/>
        <end position="228"/>
    </location>
</feature>
<feature type="compositionally biased region" description="Basic and acidic residues" evidence="1">
    <location>
        <begin position="1"/>
        <end position="13"/>
    </location>
</feature>
<proteinExistence type="predicted"/>
<sequence length="254" mass="28562">MRDGRPRLHDETQKSVLSRVSGYPDFRWPAHRRNDRNPSGDRGRRGVDRLGDGAILTAVGTSRPNSHPDHQCDRDRADGQRLALHTRPEQVLCLVPNGTADVCPAIAAWAVQAEHLAGLSRHTGWRARMSHRLCRADPNRHPDVQSGRHCHARNDAGGGGRGLRPRVQRRRARRTADRWRRRLRPDLGDRTAWLRPARIGSRRHGHTCGSGVRRSSQQQAQGSRSGAAIRTRHLQGRACQRTPAQSEQTTTTVW</sequence>